<evidence type="ECO:0000313" key="1">
    <source>
        <dbReference type="EMBL" id="MDV0441767.1"/>
    </source>
</evidence>
<gene>
    <name evidence="1" type="ORF">McpAg1_09770</name>
</gene>
<dbReference type="EMBL" id="JAWDKA010000004">
    <property type="protein sequence ID" value="MDV0441767.1"/>
    <property type="molecule type" value="Genomic_DNA"/>
</dbReference>
<keyword evidence="2" id="KW-1185">Reference proteome</keyword>
<accession>A0AAE4S9G2</accession>
<organism evidence="1 2">
    <name type="scientific">Methanorbis furvi</name>
    <dbReference type="NCBI Taxonomy" id="3028299"/>
    <lineage>
        <taxon>Archaea</taxon>
        <taxon>Methanobacteriati</taxon>
        <taxon>Methanobacteriota</taxon>
        <taxon>Stenosarchaea group</taxon>
        <taxon>Methanomicrobia</taxon>
        <taxon>Methanomicrobiales</taxon>
        <taxon>Methanocorpusculaceae</taxon>
        <taxon>Methanorbis</taxon>
    </lineage>
</organism>
<sequence length="154" mass="17791">MIFICETSEIQCNMPNMYNIFYRTYAVFSNRNLEVLWSCTLSSFSLSCMTRSKTTDLDYIHFLISEYCSFSCCEAERCLHYDSRHPYHDSFGRLLEERTPQHTEALWKDVGPFVSLTGGYLTSLTTLLWTSPTRAPSVPLAFIGATNITKCFRE</sequence>
<dbReference type="AlphaFoldDB" id="A0AAE4S9G2"/>
<dbReference type="Proteomes" id="UP001273136">
    <property type="component" value="Unassembled WGS sequence"/>
</dbReference>
<comment type="caution">
    <text evidence="1">The sequence shown here is derived from an EMBL/GenBank/DDBJ whole genome shotgun (WGS) entry which is preliminary data.</text>
</comment>
<evidence type="ECO:0000313" key="2">
    <source>
        <dbReference type="Proteomes" id="UP001273136"/>
    </source>
</evidence>
<reference evidence="1" key="1">
    <citation type="submission" date="2023-06" db="EMBL/GenBank/DDBJ databases">
        <title>Genome sequence of Methancorpusculaceae sp. Ag1.</title>
        <authorList>
            <person name="Protasov E."/>
            <person name="Platt K."/>
            <person name="Poehlein A."/>
            <person name="Daniel R."/>
            <person name="Brune A."/>
        </authorList>
    </citation>
    <scope>NUCLEOTIDE SEQUENCE</scope>
    <source>
        <strain evidence="1">Ag1</strain>
    </source>
</reference>
<name>A0AAE4S9G2_9EURY</name>
<proteinExistence type="predicted"/>
<protein>
    <submittedName>
        <fullName evidence="1">Uncharacterized protein</fullName>
    </submittedName>
</protein>